<feature type="transmembrane region" description="Helical" evidence="2">
    <location>
        <begin position="98"/>
        <end position="116"/>
    </location>
</feature>
<evidence type="ECO:0000313" key="6">
    <source>
        <dbReference type="Proteomes" id="UP000077037"/>
    </source>
</evidence>
<evidence type="ECO:0000256" key="2">
    <source>
        <dbReference type="SAM" id="Phobius"/>
    </source>
</evidence>
<dbReference type="Pfam" id="PF13559">
    <property type="entry name" value="DUF4129"/>
    <property type="match status" value="1"/>
</dbReference>
<organism evidence="5 6">
    <name type="scientific">Bordetella ansorpii</name>
    <dbReference type="NCBI Taxonomy" id="288768"/>
    <lineage>
        <taxon>Bacteria</taxon>
        <taxon>Pseudomonadati</taxon>
        <taxon>Pseudomonadota</taxon>
        <taxon>Betaproteobacteria</taxon>
        <taxon>Burkholderiales</taxon>
        <taxon>Alcaligenaceae</taxon>
        <taxon>Bordetella</taxon>
    </lineage>
</organism>
<feature type="compositionally biased region" description="Basic and acidic residues" evidence="1">
    <location>
        <begin position="53"/>
        <end position="88"/>
    </location>
</feature>
<proteinExistence type="predicted"/>
<evidence type="ECO:0000313" key="5">
    <source>
        <dbReference type="EMBL" id="SAI57353.1"/>
    </source>
</evidence>
<keyword evidence="2" id="KW-1133">Transmembrane helix</keyword>
<feature type="signal peptide" evidence="3">
    <location>
        <begin position="1"/>
        <end position="25"/>
    </location>
</feature>
<sequence>MSFPARRDGARLLLAAVLALGPACAATAASPSLDDDAEYIEQDDFTESPMPFSREDVRQAAAKTRADLERPVNRPKEDKEPAKRRDDSLSPMTGLEEALRLAMWVFGGLLVIYVLLNLRRWIKVRGTAEAPRTRREPLPPGTVSGLDIRPASMPEDVAAEAARLWREGAGRAALALLYRSALSRMVHGHAVPIRAASTERECVALSARALPPASASFFASLVGAWQLAAYGASLPDASRMQALFDDFERMLPPGASSGAAP</sequence>
<feature type="region of interest" description="Disordered" evidence="1">
    <location>
        <begin position="44"/>
        <end position="90"/>
    </location>
</feature>
<feature type="chain" id="PRO_5007615642" description="Protein-glutamine gamma-glutamyltransferase-like C-terminal domain-containing protein" evidence="3">
    <location>
        <begin position="26"/>
        <end position="261"/>
    </location>
</feature>
<keyword evidence="2" id="KW-0812">Transmembrane</keyword>
<evidence type="ECO:0000259" key="4">
    <source>
        <dbReference type="Pfam" id="PF13559"/>
    </source>
</evidence>
<dbReference type="InterPro" id="IPR025403">
    <property type="entry name" value="TgpA-like_C"/>
</dbReference>
<keyword evidence="3" id="KW-0732">Signal</keyword>
<gene>
    <name evidence="5" type="ORF">SAMEA1982600_04909</name>
</gene>
<accession>A0A157RH98</accession>
<evidence type="ECO:0000256" key="1">
    <source>
        <dbReference type="SAM" id="MobiDB-lite"/>
    </source>
</evidence>
<dbReference type="EMBL" id="FKBS01000029">
    <property type="protein sequence ID" value="SAI57353.1"/>
    <property type="molecule type" value="Genomic_DNA"/>
</dbReference>
<dbReference type="OrthoDB" id="8849184at2"/>
<keyword evidence="2" id="KW-0472">Membrane</keyword>
<protein>
    <recommendedName>
        <fullName evidence="4">Protein-glutamine gamma-glutamyltransferase-like C-terminal domain-containing protein</fullName>
    </recommendedName>
</protein>
<feature type="domain" description="Protein-glutamine gamma-glutamyltransferase-like C-terminal" evidence="4">
    <location>
        <begin position="177"/>
        <end position="245"/>
    </location>
</feature>
<feature type="region of interest" description="Disordered" evidence="1">
    <location>
        <begin position="129"/>
        <end position="149"/>
    </location>
</feature>
<name>A0A157RH98_9BORD</name>
<dbReference type="RefSeq" id="WP_156523222.1">
    <property type="nucleotide sequence ID" value="NZ_FKBS01000029.1"/>
</dbReference>
<dbReference type="Proteomes" id="UP000077037">
    <property type="component" value="Unassembled WGS sequence"/>
</dbReference>
<dbReference type="AlphaFoldDB" id="A0A157RH98"/>
<evidence type="ECO:0000256" key="3">
    <source>
        <dbReference type="SAM" id="SignalP"/>
    </source>
</evidence>
<reference evidence="5 6" key="1">
    <citation type="submission" date="2016-03" db="EMBL/GenBank/DDBJ databases">
        <authorList>
            <consortium name="Pathogen Informatics"/>
        </authorList>
    </citation>
    <scope>NUCLEOTIDE SEQUENCE [LARGE SCALE GENOMIC DNA]</scope>
    <source>
        <strain evidence="5 6">NCTC13364</strain>
    </source>
</reference>